<dbReference type="Proteomes" id="UP000233551">
    <property type="component" value="Unassembled WGS sequence"/>
</dbReference>
<feature type="region of interest" description="Disordered" evidence="1">
    <location>
        <begin position="1"/>
        <end position="42"/>
    </location>
</feature>
<comment type="caution">
    <text evidence="2">The sequence shown here is derived from an EMBL/GenBank/DDBJ whole genome shotgun (WGS) entry which is preliminary data.</text>
</comment>
<evidence type="ECO:0000313" key="2">
    <source>
        <dbReference type="EMBL" id="PKI26417.1"/>
    </source>
</evidence>
<accession>A0A2I0HGA6</accession>
<reference evidence="2 3" key="1">
    <citation type="submission" date="2017-11" db="EMBL/GenBank/DDBJ databases">
        <title>De-novo sequencing of pomegranate (Punica granatum L.) genome.</title>
        <authorList>
            <person name="Akparov Z."/>
            <person name="Amiraslanov A."/>
            <person name="Hajiyeva S."/>
            <person name="Abbasov M."/>
            <person name="Kaur K."/>
            <person name="Hamwieh A."/>
            <person name="Solovyev V."/>
            <person name="Salamov A."/>
            <person name="Braich B."/>
            <person name="Kosarev P."/>
            <person name="Mahmoud A."/>
            <person name="Hajiyev E."/>
            <person name="Babayeva S."/>
            <person name="Izzatullayeva V."/>
            <person name="Mammadov A."/>
            <person name="Mammadov A."/>
            <person name="Sharifova S."/>
            <person name="Ojaghi J."/>
            <person name="Eynullazada K."/>
            <person name="Bayramov B."/>
            <person name="Abdulazimova A."/>
            <person name="Shahmuradov I."/>
        </authorList>
    </citation>
    <scope>NUCLEOTIDE SEQUENCE [LARGE SCALE GENOMIC DNA]</scope>
    <source>
        <strain evidence="3">cv. AG2017</strain>
        <tissue evidence="2">Leaf</tissue>
    </source>
</reference>
<feature type="compositionally biased region" description="Gly residues" evidence="1">
    <location>
        <begin position="33"/>
        <end position="42"/>
    </location>
</feature>
<feature type="compositionally biased region" description="Basic and acidic residues" evidence="1">
    <location>
        <begin position="1"/>
        <end position="14"/>
    </location>
</feature>
<dbReference type="EMBL" id="PGOL01028918">
    <property type="protein sequence ID" value="PKI26417.1"/>
    <property type="molecule type" value="Genomic_DNA"/>
</dbReference>
<proteinExistence type="predicted"/>
<dbReference type="AlphaFoldDB" id="A0A2I0HGA6"/>
<organism evidence="2 3">
    <name type="scientific">Punica granatum</name>
    <name type="common">Pomegranate</name>
    <dbReference type="NCBI Taxonomy" id="22663"/>
    <lineage>
        <taxon>Eukaryota</taxon>
        <taxon>Viridiplantae</taxon>
        <taxon>Streptophyta</taxon>
        <taxon>Embryophyta</taxon>
        <taxon>Tracheophyta</taxon>
        <taxon>Spermatophyta</taxon>
        <taxon>Magnoliopsida</taxon>
        <taxon>eudicotyledons</taxon>
        <taxon>Gunneridae</taxon>
        <taxon>Pentapetalae</taxon>
        <taxon>rosids</taxon>
        <taxon>malvids</taxon>
        <taxon>Myrtales</taxon>
        <taxon>Lythraceae</taxon>
        <taxon>Punica</taxon>
    </lineage>
</organism>
<keyword evidence="3" id="KW-1185">Reference proteome</keyword>
<name>A0A2I0HGA6_PUNGR</name>
<evidence type="ECO:0000313" key="3">
    <source>
        <dbReference type="Proteomes" id="UP000233551"/>
    </source>
</evidence>
<feature type="non-terminal residue" evidence="2">
    <location>
        <position position="42"/>
    </location>
</feature>
<gene>
    <name evidence="2" type="ORF">CRG98_048894</name>
</gene>
<sequence length="42" mass="4373">MASGHGARERERSQGTRAGKGTGHWSRSRGTITGLGHGARSP</sequence>
<evidence type="ECO:0000256" key="1">
    <source>
        <dbReference type="SAM" id="MobiDB-lite"/>
    </source>
</evidence>
<protein>
    <submittedName>
        <fullName evidence="2">Uncharacterized protein</fullName>
    </submittedName>
</protein>